<dbReference type="EMBL" id="BMOB01000002">
    <property type="protein sequence ID" value="GGI80750.1"/>
    <property type="molecule type" value="Genomic_DNA"/>
</dbReference>
<feature type="transmembrane region" description="Helical" evidence="5">
    <location>
        <begin position="261"/>
        <end position="279"/>
    </location>
</feature>
<evidence type="ECO:0000259" key="6">
    <source>
        <dbReference type="Pfam" id="PF13515"/>
    </source>
</evidence>
<dbReference type="OrthoDB" id="5653505at2"/>
<feature type="transmembrane region" description="Helical" evidence="5">
    <location>
        <begin position="67"/>
        <end position="85"/>
    </location>
</feature>
<dbReference type="Pfam" id="PF13515">
    <property type="entry name" value="FUSC_2"/>
    <property type="match status" value="2"/>
</dbReference>
<feature type="transmembrane region" description="Helical" evidence="5">
    <location>
        <begin position="146"/>
        <end position="166"/>
    </location>
</feature>
<evidence type="ECO:0000256" key="3">
    <source>
        <dbReference type="ARBA" id="ARBA00022989"/>
    </source>
</evidence>
<dbReference type="Proteomes" id="UP000630149">
    <property type="component" value="Unassembled WGS sequence"/>
</dbReference>
<evidence type="ECO:0000256" key="4">
    <source>
        <dbReference type="ARBA" id="ARBA00023136"/>
    </source>
</evidence>
<feature type="domain" description="Integral membrane bound transporter" evidence="6">
    <location>
        <begin position="32"/>
        <end position="154"/>
    </location>
</feature>
<dbReference type="AlphaFoldDB" id="A0A917JPQ9"/>
<protein>
    <recommendedName>
        <fullName evidence="6">Integral membrane bound transporter domain-containing protein</fullName>
    </recommendedName>
</protein>
<name>A0A917JPQ9_9GAMM</name>
<dbReference type="InterPro" id="IPR049453">
    <property type="entry name" value="Memb_transporter_dom"/>
</dbReference>
<feature type="transmembrane region" description="Helical" evidence="5">
    <location>
        <begin position="20"/>
        <end position="39"/>
    </location>
</feature>
<evidence type="ECO:0000256" key="5">
    <source>
        <dbReference type="SAM" id="Phobius"/>
    </source>
</evidence>
<keyword evidence="2 5" id="KW-0812">Transmembrane</keyword>
<evidence type="ECO:0000313" key="8">
    <source>
        <dbReference type="Proteomes" id="UP000630149"/>
    </source>
</evidence>
<keyword evidence="8" id="KW-1185">Reference proteome</keyword>
<evidence type="ECO:0000256" key="1">
    <source>
        <dbReference type="ARBA" id="ARBA00004141"/>
    </source>
</evidence>
<feature type="transmembrane region" description="Helical" evidence="5">
    <location>
        <begin position="116"/>
        <end position="134"/>
    </location>
</feature>
<feature type="transmembrane region" description="Helical" evidence="5">
    <location>
        <begin position="238"/>
        <end position="255"/>
    </location>
</feature>
<organism evidence="7 8">
    <name type="scientific">Legionella impletisoli</name>
    <dbReference type="NCBI Taxonomy" id="343510"/>
    <lineage>
        <taxon>Bacteria</taxon>
        <taxon>Pseudomonadati</taxon>
        <taxon>Pseudomonadota</taxon>
        <taxon>Gammaproteobacteria</taxon>
        <taxon>Legionellales</taxon>
        <taxon>Legionellaceae</taxon>
        <taxon>Legionella</taxon>
    </lineage>
</organism>
<reference evidence="7" key="1">
    <citation type="journal article" date="2014" name="Int. J. Syst. Evol. Microbiol.">
        <title>Complete genome sequence of Corynebacterium casei LMG S-19264T (=DSM 44701T), isolated from a smear-ripened cheese.</title>
        <authorList>
            <consortium name="US DOE Joint Genome Institute (JGI-PGF)"/>
            <person name="Walter F."/>
            <person name="Albersmeier A."/>
            <person name="Kalinowski J."/>
            <person name="Ruckert C."/>
        </authorList>
    </citation>
    <scope>NUCLEOTIDE SEQUENCE</scope>
    <source>
        <strain evidence="7">JCM 13919</strain>
    </source>
</reference>
<gene>
    <name evidence="7" type="ORF">GCM10007966_06600</name>
</gene>
<sequence>MIWLFAMIKKLPTPLKKEGLYSGMIMSLSAVIAFSLYRYFQWSEGYWAVISIAAVTQAKVNNTNFKILLRLLGTVIGATSAYYFVRLLPESFLTPVFFICIFLAILLTLAATHYRYLMIITGLTFTLVVAAGLTHNVEQMALWRTYEVIVGCFICSLLSLLAGHYMPEIKGEPIKRQFEFVFKKSMLLEAFMMSLACGLTFLTWRWFNYPLGFWATISCLFVLEENIGKTVQNAWKRILAHLLVALFAGLVALFITSNNPWILVPLAIGLFACGYCLALQPRLANMANTMGIALSVVLLLDVPGLSQEVIVFARFFNVIYGVSIAFLIIYLVGLFQKSMNSKTKETQVK</sequence>
<dbReference type="GO" id="GO:0016020">
    <property type="term" value="C:membrane"/>
    <property type="evidence" value="ECO:0007669"/>
    <property type="project" value="UniProtKB-SubCell"/>
</dbReference>
<feature type="transmembrane region" description="Helical" evidence="5">
    <location>
        <begin position="286"/>
        <end position="305"/>
    </location>
</feature>
<keyword evidence="4 5" id="KW-0472">Membrane</keyword>
<dbReference type="PANTHER" id="PTHR47804">
    <property type="entry name" value="60S RIBOSOMAL PROTEIN L19"/>
    <property type="match status" value="1"/>
</dbReference>
<dbReference type="InterPro" id="IPR052430">
    <property type="entry name" value="IVT-Associated"/>
</dbReference>
<dbReference type="PANTHER" id="PTHR47804:SF3">
    <property type="entry name" value="PROTEIN BRE4"/>
    <property type="match status" value="1"/>
</dbReference>
<feature type="transmembrane region" description="Helical" evidence="5">
    <location>
        <begin position="187"/>
        <end position="207"/>
    </location>
</feature>
<accession>A0A917JPQ9</accession>
<comment type="caution">
    <text evidence="7">The sequence shown here is derived from an EMBL/GenBank/DDBJ whole genome shotgun (WGS) entry which is preliminary data.</text>
</comment>
<keyword evidence="3 5" id="KW-1133">Transmembrane helix</keyword>
<comment type="subcellular location">
    <subcellularLocation>
        <location evidence="1">Membrane</location>
        <topology evidence="1">Multi-pass membrane protein</topology>
    </subcellularLocation>
</comment>
<feature type="domain" description="Integral membrane bound transporter" evidence="6">
    <location>
        <begin position="202"/>
        <end position="328"/>
    </location>
</feature>
<feature type="transmembrane region" description="Helical" evidence="5">
    <location>
        <begin position="91"/>
        <end position="109"/>
    </location>
</feature>
<evidence type="ECO:0000313" key="7">
    <source>
        <dbReference type="EMBL" id="GGI80750.1"/>
    </source>
</evidence>
<reference evidence="7" key="2">
    <citation type="submission" date="2020-09" db="EMBL/GenBank/DDBJ databases">
        <authorList>
            <person name="Sun Q."/>
            <person name="Ohkuma M."/>
        </authorList>
    </citation>
    <scope>NUCLEOTIDE SEQUENCE</scope>
    <source>
        <strain evidence="7">JCM 13919</strain>
    </source>
</reference>
<proteinExistence type="predicted"/>
<feature type="transmembrane region" description="Helical" evidence="5">
    <location>
        <begin position="311"/>
        <end position="335"/>
    </location>
</feature>
<evidence type="ECO:0000256" key="2">
    <source>
        <dbReference type="ARBA" id="ARBA00022692"/>
    </source>
</evidence>